<comment type="caution">
    <text evidence="1">The sequence shown here is derived from an EMBL/GenBank/DDBJ whole genome shotgun (WGS) entry which is preliminary data.</text>
</comment>
<protein>
    <submittedName>
        <fullName evidence="1">Uncharacterized protein</fullName>
    </submittedName>
</protein>
<organism evidence="1 2">
    <name type="scientific">Entomophthora muscae</name>
    <dbReference type="NCBI Taxonomy" id="34485"/>
    <lineage>
        <taxon>Eukaryota</taxon>
        <taxon>Fungi</taxon>
        <taxon>Fungi incertae sedis</taxon>
        <taxon>Zoopagomycota</taxon>
        <taxon>Entomophthoromycotina</taxon>
        <taxon>Entomophthoromycetes</taxon>
        <taxon>Entomophthorales</taxon>
        <taxon>Entomophthoraceae</taxon>
        <taxon>Entomophthora</taxon>
    </lineage>
</organism>
<dbReference type="EMBL" id="QTSX02005026">
    <property type="protein sequence ID" value="KAJ9062076.1"/>
    <property type="molecule type" value="Genomic_DNA"/>
</dbReference>
<evidence type="ECO:0000313" key="2">
    <source>
        <dbReference type="Proteomes" id="UP001165960"/>
    </source>
</evidence>
<dbReference type="Proteomes" id="UP001165960">
    <property type="component" value="Unassembled WGS sequence"/>
</dbReference>
<accession>A0ACC2SIU2</accession>
<name>A0ACC2SIU2_9FUNG</name>
<gene>
    <name evidence="1" type="ORF">DSO57_1014499</name>
</gene>
<proteinExistence type="predicted"/>
<sequence length="171" mass="18578">MPWVWRVSSHPATFGPSPEGLGHDYHYDPGQLNSSNTGSWPPLVSPAPLHLSPYNLHLLCVAILCWELQPLQPSCQALPIFDDHLPCRPGLGQISVCQPPAVPASGNPNRLREVHPVIDAGQLSGPALFPGLLQVQVLLVSRLADYAVCAAGCFQRTSWHQIMAGHHQLLL</sequence>
<keyword evidence="2" id="KW-1185">Reference proteome</keyword>
<reference evidence="1" key="1">
    <citation type="submission" date="2022-04" db="EMBL/GenBank/DDBJ databases">
        <title>Genome of the entomopathogenic fungus Entomophthora muscae.</title>
        <authorList>
            <person name="Elya C."/>
            <person name="Lovett B.R."/>
            <person name="Lee E."/>
            <person name="Macias A.M."/>
            <person name="Hajek A.E."/>
            <person name="De Bivort B.L."/>
            <person name="Kasson M.T."/>
            <person name="De Fine Licht H.H."/>
            <person name="Stajich J.E."/>
        </authorList>
    </citation>
    <scope>NUCLEOTIDE SEQUENCE</scope>
    <source>
        <strain evidence="1">Berkeley</strain>
    </source>
</reference>
<evidence type="ECO:0000313" key="1">
    <source>
        <dbReference type="EMBL" id="KAJ9062076.1"/>
    </source>
</evidence>